<organism evidence="1">
    <name type="scientific">Brachypodium distachyon</name>
    <name type="common">Purple false brome</name>
    <name type="synonym">Trachynia distachya</name>
    <dbReference type="NCBI Taxonomy" id="15368"/>
    <lineage>
        <taxon>Eukaryota</taxon>
        <taxon>Viridiplantae</taxon>
        <taxon>Streptophyta</taxon>
        <taxon>Embryophyta</taxon>
        <taxon>Tracheophyta</taxon>
        <taxon>Spermatophyta</taxon>
        <taxon>Magnoliopsida</taxon>
        <taxon>Liliopsida</taxon>
        <taxon>Poales</taxon>
        <taxon>Poaceae</taxon>
        <taxon>BOP clade</taxon>
        <taxon>Pooideae</taxon>
        <taxon>Stipodae</taxon>
        <taxon>Brachypodieae</taxon>
        <taxon>Brachypodium</taxon>
    </lineage>
</organism>
<dbReference type="Proteomes" id="UP000008810">
    <property type="component" value="Chromosome 1"/>
</dbReference>
<evidence type="ECO:0000313" key="1">
    <source>
        <dbReference type="EMBL" id="PNT76580.1"/>
    </source>
</evidence>
<reference evidence="1 2" key="1">
    <citation type="journal article" date="2010" name="Nature">
        <title>Genome sequencing and analysis of the model grass Brachypodium distachyon.</title>
        <authorList>
            <consortium name="International Brachypodium Initiative"/>
        </authorList>
    </citation>
    <scope>NUCLEOTIDE SEQUENCE [LARGE SCALE GENOMIC DNA]</scope>
    <source>
        <strain evidence="1 2">Bd21</strain>
    </source>
</reference>
<evidence type="ECO:0000313" key="3">
    <source>
        <dbReference type="Proteomes" id="UP000008810"/>
    </source>
</evidence>
<gene>
    <name evidence="1" type="ORF">BRADI_1g49847v3</name>
</gene>
<dbReference type="InParanoid" id="A0A2K2DQM9"/>
<dbReference type="EnsemblPlants" id="PNT76580">
    <property type="protein sequence ID" value="PNT76580"/>
    <property type="gene ID" value="BRADI_1g49847v3"/>
</dbReference>
<evidence type="ECO:0000313" key="2">
    <source>
        <dbReference type="EnsemblPlants" id="PNT76580"/>
    </source>
</evidence>
<dbReference type="Gramene" id="PNT76580">
    <property type="protein sequence ID" value="PNT76580"/>
    <property type="gene ID" value="BRADI_1g49847v3"/>
</dbReference>
<reference evidence="2" key="3">
    <citation type="submission" date="2018-08" db="UniProtKB">
        <authorList>
            <consortium name="EnsemblPlants"/>
        </authorList>
    </citation>
    <scope>IDENTIFICATION</scope>
    <source>
        <strain evidence="2">cv. Bd21</strain>
    </source>
</reference>
<keyword evidence="3" id="KW-1185">Reference proteome</keyword>
<protein>
    <submittedName>
        <fullName evidence="1 2">Uncharacterized protein</fullName>
    </submittedName>
</protein>
<name>A0A2K2DQM9_BRADI</name>
<dbReference type="AlphaFoldDB" id="A0A2K2DQM9"/>
<sequence>MHMFNGGSAKPTEVEFLTTLPTAVAPRSPRSANSFSASSPVKEHGGRVDIDWMDMFSCGSAEPPEFEFLPSLPAVVAPRSTRPAESFCVSSHANPVKKHGGRVDIDWMDMFNCGSAESPEFEFLPSPPSAVAPRSARPAESFCVSSNANPVKKHKARVDIDWMDMFNGRSAEPPEVEFSSPLPTAVAPRSARLAESFCVSSHANPVKKHGARVDIDWMEMFIGGSTELPEVDFSSPARGRRP</sequence>
<reference evidence="1" key="2">
    <citation type="submission" date="2017-06" db="EMBL/GenBank/DDBJ databases">
        <title>WGS assembly of Brachypodium distachyon.</title>
        <authorList>
            <consortium name="The International Brachypodium Initiative"/>
            <person name="Lucas S."/>
            <person name="Harmon-Smith M."/>
            <person name="Lail K."/>
            <person name="Tice H."/>
            <person name="Grimwood J."/>
            <person name="Bruce D."/>
            <person name="Barry K."/>
            <person name="Shu S."/>
            <person name="Lindquist E."/>
            <person name="Wang M."/>
            <person name="Pitluck S."/>
            <person name="Vogel J.P."/>
            <person name="Garvin D.F."/>
            <person name="Mockler T.C."/>
            <person name="Schmutz J."/>
            <person name="Rokhsar D."/>
            <person name="Bevan M.W."/>
        </authorList>
    </citation>
    <scope>NUCLEOTIDE SEQUENCE</scope>
    <source>
        <strain evidence="1">Bd21</strain>
    </source>
</reference>
<dbReference type="EMBL" id="CM000880">
    <property type="protein sequence ID" value="PNT76580.1"/>
    <property type="molecule type" value="Genomic_DNA"/>
</dbReference>
<accession>A0A2K2DQM9</accession>
<proteinExistence type="predicted"/>